<evidence type="ECO:0000259" key="1">
    <source>
        <dbReference type="Pfam" id="PF00501"/>
    </source>
</evidence>
<dbReference type="RefSeq" id="WP_003474803.1">
    <property type="nucleotide sequence ID" value="NZ_LT604072.1"/>
</dbReference>
<dbReference type="Proteomes" id="UP000093071">
    <property type="component" value="Chromosome I"/>
</dbReference>
<evidence type="ECO:0000313" key="2">
    <source>
        <dbReference type="EMBL" id="SCB04950.1"/>
    </source>
</evidence>
<dbReference type="SUPFAM" id="SSF56801">
    <property type="entry name" value="Acetyl-CoA synthetase-like"/>
    <property type="match status" value="1"/>
</dbReference>
<reference evidence="3" key="1">
    <citation type="submission" date="2016-07" db="EMBL/GenBank/DDBJ databases">
        <authorList>
            <person name="Jaenicke Sebastian"/>
        </authorList>
    </citation>
    <scope>NUCLEOTIDE SEQUENCE [LARGE SCALE GENOMIC DNA]</scope>
</reference>
<dbReference type="InterPro" id="IPR042099">
    <property type="entry name" value="ANL_N_sf"/>
</dbReference>
<proteinExistence type="predicted"/>
<dbReference type="AlphaFoldDB" id="A0A1C3TPC0"/>
<organism evidence="2 3">
    <name type="scientific">Xanthomonas translucens pv. translucens DSM 18974</name>
    <dbReference type="NCBI Taxonomy" id="1261556"/>
    <lineage>
        <taxon>Bacteria</taxon>
        <taxon>Pseudomonadati</taxon>
        <taxon>Pseudomonadota</taxon>
        <taxon>Gammaproteobacteria</taxon>
        <taxon>Lysobacterales</taxon>
        <taxon>Lysobacteraceae</taxon>
        <taxon>Xanthomonas</taxon>
        <taxon>Xanthomonas translucens group</taxon>
    </lineage>
</organism>
<dbReference type="EMBL" id="LT604072">
    <property type="protein sequence ID" value="SCB04950.1"/>
    <property type="molecule type" value="Genomic_DNA"/>
</dbReference>
<dbReference type="PANTHER" id="PTHR43845:SF1">
    <property type="entry name" value="BLR5969 PROTEIN"/>
    <property type="match status" value="1"/>
</dbReference>
<name>A0A1C3TPC0_XANCT</name>
<dbReference type="InterPro" id="IPR045851">
    <property type="entry name" value="AMP-bd_C_sf"/>
</dbReference>
<dbReference type="Pfam" id="PF00501">
    <property type="entry name" value="AMP-binding"/>
    <property type="match status" value="1"/>
</dbReference>
<dbReference type="PATRIC" id="fig|1261556.5.peg.2301"/>
<sequence>MSPRENLDAFKERYNPIDYAYRNGTISRVALAAWREQQLRTVLKHAKDNSVFYASRLDNVDVDSITIDQLEAIPFTTKDDLREQMADIMSGTINDAIYYYETTGTTGAATPCPRDKKESYASNLQLKHAYEDIVRANFPEQHRPVMAVLGPTEAHSFTDTLGAIGYDLDMCVAKIWPGSPIIGFEKCLDLLRKLDVEIVATAPGQVMTLAKEALRRGLDPKRDFKVKVFMLSGELCTPELAANLESLWGARVYNSLYGSQEAFVIASATRENRLRPHVPNYIFEIVNPTTGERLGACGHGELVVTCLVDGVKPLIRYRTGDIVTLTDNGGENLFAAFDIEVVGRVRDAVEINGKNYTAAQIESALMQDVLGCVGYQILIGKQAENDTLLAKLEVPGLEADATKALLQKIRDNVQQRLACECTPMMVNDLSEHVNMGGWIKWKSARLIDGREAISSDDQAAELTTETLLARLGAR</sequence>
<accession>A0A1C3TPC0</accession>
<gene>
    <name evidence="2" type="ORF">BN444_00459</name>
</gene>
<dbReference type="Gene3D" id="3.30.300.30">
    <property type="match status" value="1"/>
</dbReference>
<dbReference type="InterPro" id="IPR000873">
    <property type="entry name" value="AMP-dep_synth/lig_dom"/>
</dbReference>
<dbReference type="Gene3D" id="3.40.50.12780">
    <property type="entry name" value="N-terminal domain of ligase-like"/>
    <property type="match status" value="1"/>
</dbReference>
<protein>
    <recommendedName>
        <fullName evidence="1">AMP-dependent synthetase/ligase domain-containing protein</fullName>
    </recommendedName>
</protein>
<evidence type="ECO:0000313" key="3">
    <source>
        <dbReference type="Proteomes" id="UP000093071"/>
    </source>
</evidence>
<feature type="domain" description="AMP-dependent synthetase/ligase" evidence="1">
    <location>
        <begin position="24"/>
        <end position="304"/>
    </location>
</feature>
<dbReference type="PANTHER" id="PTHR43845">
    <property type="entry name" value="BLR5969 PROTEIN"/>
    <property type="match status" value="1"/>
</dbReference>